<sequence length="112" mass="12256">MAGILGLAYNSVLRGPRVECRSGGLGSLFCSGSAWEGRRTTSWRVDDGSDGSKEDRCLLQHWSREDWLREGGGNVRIDDGNTLLIVVAASMAMPLHSHAQHHYSLTSSPHHL</sequence>
<organism evidence="1 2">
    <name type="scientific">Oryza glaberrima</name>
    <name type="common">African rice</name>
    <dbReference type="NCBI Taxonomy" id="4538"/>
    <lineage>
        <taxon>Eukaryota</taxon>
        <taxon>Viridiplantae</taxon>
        <taxon>Streptophyta</taxon>
        <taxon>Embryophyta</taxon>
        <taxon>Tracheophyta</taxon>
        <taxon>Spermatophyta</taxon>
        <taxon>Magnoliopsida</taxon>
        <taxon>Liliopsida</taxon>
        <taxon>Poales</taxon>
        <taxon>Poaceae</taxon>
        <taxon>BOP clade</taxon>
        <taxon>Oryzoideae</taxon>
        <taxon>Oryzeae</taxon>
        <taxon>Oryzinae</taxon>
        <taxon>Oryza</taxon>
    </lineage>
</organism>
<dbReference type="Proteomes" id="UP000007306">
    <property type="component" value="Chromosome 10"/>
</dbReference>
<dbReference type="Gramene" id="ORGLA10G0061300.1">
    <property type="protein sequence ID" value="ORGLA10G0061300.1"/>
    <property type="gene ID" value="ORGLA10G0061300"/>
</dbReference>
<dbReference type="AlphaFoldDB" id="I1QTT0"/>
<proteinExistence type="predicted"/>
<accession>I1QTT0</accession>
<evidence type="ECO:0000313" key="2">
    <source>
        <dbReference type="Proteomes" id="UP000007306"/>
    </source>
</evidence>
<dbReference type="HOGENOM" id="CLU_2149816_0_0_1"/>
<reference evidence="1" key="1">
    <citation type="submission" date="2015-06" db="UniProtKB">
        <authorList>
            <consortium name="EnsemblPlants"/>
        </authorList>
    </citation>
    <scope>IDENTIFICATION</scope>
</reference>
<reference evidence="1 2" key="2">
    <citation type="submission" date="2018-04" db="EMBL/GenBank/DDBJ databases">
        <title>OglaRS2 (Oryza glaberrima Reference Sequence Version 2).</title>
        <authorList>
            <person name="Zhang J."/>
            <person name="Kudrna D."/>
            <person name="Lee S."/>
            <person name="Talag J."/>
            <person name="Rajasekar S."/>
            <person name="Wing R.A."/>
        </authorList>
    </citation>
    <scope>NUCLEOTIDE SEQUENCE [LARGE SCALE GENOMIC DNA]</scope>
    <source>
        <strain evidence="1 2">cv. IRGC 96717</strain>
    </source>
</reference>
<keyword evidence="2" id="KW-1185">Reference proteome</keyword>
<evidence type="ECO:0000313" key="1">
    <source>
        <dbReference type="EnsemblPlants" id="ORGLA10G0061300.1"/>
    </source>
</evidence>
<dbReference type="EnsemblPlants" id="ORGLA10G0061300.1">
    <property type="protein sequence ID" value="ORGLA10G0061300.1"/>
    <property type="gene ID" value="ORGLA10G0061300"/>
</dbReference>
<protein>
    <submittedName>
        <fullName evidence="1">Uncharacterized protein</fullName>
    </submittedName>
</protein>
<name>I1QTT0_ORYGL</name>